<evidence type="ECO:0000256" key="7">
    <source>
        <dbReference type="RuleBase" id="RU363032"/>
    </source>
</evidence>
<feature type="transmembrane region" description="Helical" evidence="7">
    <location>
        <begin position="12"/>
        <end position="33"/>
    </location>
</feature>
<dbReference type="PANTHER" id="PTHR43386">
    <property type="entry name" value="OLIGOPEPTIDE TRANSPORT SYSTEM PERMEASE PROTEIN APPC"/>
    <property type="match status" value="1"/>
</dbReference>
<dbReference type="SUPFAM" id="SSF161098">
    <property type="entry name" value="MetI-like"/>
    <property type="match status" value="1"/>
</dbReference>
<dbReference type="InterPro" id="IPR000515">
    <property type="entry name" value="MetI-like"/>
</dbReference>
<gene>
    <name evidence="9" type="ordered locus">Amet_2047</name>
</gene>
<keyword evidence="2 7" id="KW-0813">Transport</keyword>
<evidence type="ECO:0000259" key="8">
    <source>
        <dbReference type="PROSITE" id="PS50928"/>
    </source>
</evidence>
<evidence type="ECO:0000313" key="9">
    <source>
        <dbReference type="EMBL" id="ABR48208.1"/>
    </source>
</evidence>
<feature type="transmembrane region" description="Helical" evidence="7">
    <location>
        <begin position="238"/>
        <end position="261"/>
    </location>
</feature>
<dbReference type="Pfam" id="PF00528">
    <property type="entry name" value="BPD_transp_1"/>
    <property type="match status" value="1"/>
</dbReference>
<reference evidence="10" key="1">
    <citation type="journal article" date="2016" name="Genome Announc.">
        <title>Complete genome sequence of Alkaliphilus metalliredigens strain QYMF, an alkaliphilic and metal-reducing bacterium isolated from borax-contaminated leachate ponds.</title>
        <authorList>
            <person name="Hwang C."/>
            <person name="Copeland A."/>
            <person name="Lucas S."/>
            <person name="Lapidus A."/>
            <person name="Barry K."/>
            <person name="Detter J.C."/>
            <person name="Glavina Del Rio T."/>
            <person name="Hammon N."/>
            <person name="Israni S."/>
            <person name="Dalin E."/>
            <person name="Tice H."/>
            <person name="Pitluck S."/>
            <person name="Chertkov O."/>
            <person name="Brettin T."/>
            <person name="Bruce D."/>
            <person name="Han C."/>
            <person name="Schmutz J."/>
            <person name="Larimer F."/>
            <person name="Land M.L."/>
            <person name="Hauser L."/>
            <person name="Kyrpides N."/>
            <person name="Mikhailova N."/>
            <person name="Ye Q."/>
            <person name="Zhou J."/>
            <person name="Richardson P."/>
            <person name="Fields M.W."/>
        </authorList>
    </citation>
    <scope>NUCLEOTIDE SEQUENCE [LARGE SCALE GENOMIC DNA]</scope>
    <source>
        <strain evidence="10">QYMF</strain>
    </source>
</reference>
<proteinExistence type="inferred from homology"/>
<name>A6TPU0_ALKMQ</name>
<evidence type="ECO:0000256" key="2">
    <source>
        <dbReference type="ARBA" id="ARBA00022448"/>
    </source>
</evidence>
<dbReference type="AlphaFoldDB" id="A6TPU0"/>
<evidence type="ECO:0000256" key="3">
    <source>
        <dbReference type="ARBA" id="ARBA00022475"/>
    </source>
</evidence>
<feature type="transmembrane region" description="Helical" evidence="7">
    <location>
        <begin position="77"/>
        <end position="101"/>
    </location>
</feature>
<dbReference type="STRING" id="293826.Amet_2047"/>
<sequence length="272" mass="29219">MKIKREPLRRRFVLLLIIAVFLLIISLLAPFIVPNSPYKNDASAIRSAPSHQYIFGTDSLGRCVFSRVLMGAKTSICATLILVFITFIFGTFVGLLCGYYGGLIDSIFMRLIDILLSVPQMVLAIAVAGALGGGMINAMIALGFTSWTLYARLAKSQTISAKQEDYVHAARLGGNSGTRIMLVHILPNIAGPLLVNATIQIGTLLIGFAGLSFLGLGVQVPQAEWGSMISESRAYVQLAPWTVLAPGSAIVLTALLFNYLGDTARDLLEVKG</sequence>
<dbReference type="EMBL" id="CP000724">
    <property type="protein sequence ID" value="ABR48208.1"/>
    <property type="molecule type" value="Genomic_DNA"/>
</dbReference>
<evidence type="ECO:0000256" key="4">
    <source>
        <dbReference type="ARBA" id="ARBA00022692"/>
    </source>
</evidence>
<keyword evidence="3" id="KW-1003">Cell membrane</keyword>
<dbReference type="GO" id="GO:0055085">
    <property type="term" value="P:transmembrane transport"/>
    <property type="evidence" value="ECO:0007669"/>
    <property type="project" value="InterPro"/>
</dbReference>
<evidence type="ECO:0000313" key="10">
    <source>
        <dbReference type="Proteomes" id="UP000001572"/>
    </source>
</evidence>
<dbReference type="InterPro" id="IPR050366">
    <property type="entry name" value="BP-dependent_transpt_permease"/>
</dbReference>
<dbReference type="Gene3D" id="1.10.3720.10">
    <property type="entry name" value="MetI-like"/>
    <property type="match status" value="1"/>
</dbReference>
<dbReference type="Proteomes" id="UP000001572">
    <property type="component" value="Chromosome"/>
</dbReference>
<feature type="transmembrane region" description="Helical" evidence="7">
    <location>
        <begin position="121"/>
        <end position="150"/>
    </location>
</feature>
<dbReference type="PROSITE" id="PS50928">
    <property type="entry name" value="ABC_TM1"/>
    <property type="match status" value="1"/>
</dbReference>
<evidence type="ECO:0000256" key="5">
    <source>
        <dbReference type="ARBA" id="ARBA00022989"/>
    </source>
</evidence>
<keyword evidence="5 7" id="KW-1133">Transmembrane helix</keyword>
<comment type="similarity">
    <text evidence="7">Belongs to the binding-protein-dependent transport system permease family.</text>
</comment>
<dbReference type="GO" id="GO:0005886">
    <property type="term" value="C:plasma membrane"/>
    <property type="evidence" value="ECO:0007669"/>
    <property type="project" value="UniProtKB-SubCell"/>
</dbReference>
<accession>A6TPU0</accession>
<keyword evidence="10" id="KW-1185">Reference proteome</keyword>
<dbReference type="HOGENOM" id="CLU_028518_1_1_9"/>
<protein>
    <submittedName>
        <fullName evidence="9">Binding-protein-dependent transport systems inner membrane component</fullName>
    </submittedName>
</protein>
<dbReference type="CDD" id="cd06261">
    <property type="entry name" value="TM_PBP2"/>
    <property type="match status" value="1"/>
</dbReference>
<dbReference type="KEGG" id="amt:Amet_2047"/>
<organism evidence="9 10">
    <name type="scientific">Alkaliphilus metalliredigens (strain QYMF)</name>
    <dbReference type="NCBI Taxonomy" id="293826"/>
    <lineage>
        <taxon>Bacteria</taxon>
        <taxon>Bacillati</taxon>
        <taxon>Bacillota</taxon>
        <taxon>Clostridia</taxon>
        <taxon>Peptostreptococcales</taxon>
        <taxon>Natronincolaceae</taxon>
        <taxon>Alkaliphilus</taxon>
    </lineage>
</organism>
<comment type="subcellular location">
    <subcellularLocation>
        <location evidence="1 7">Cell membrane</location>
        <topology evidence="1 7">Multi-pass membrane protein</topology>
    </subcellularLocation>
</comment>
<evidence type="ECO:0000256" key="1">
    <source>
        <dbReference type="ARBA" id="ARBA00004651"/>
    </source>
</evidence>
<keyword evidence="4 7" id="KW-0812">Transmembrane</keyword>
<dbReference type="PANTHER" id="PTHR43386:SF1">
    <property type="entry name" value="D,D-DIPEPTIDE TRANSPORT SYSTEM PERMEASE PROTEIN DDPC-RELATED"/>
    <property type="match status" value="1"/>
</dbReference>
<dbReference type="OrthoDB" id="9783218at2"/>
<dbReference type="InterPro" id="IPR035906">
    <property type="entry name" value="MetI-like_sf"/>
</dbReference>
<evidence type="ECO:0000256" key="6">
    <source>
        <dbReference type="ARBA" id="ARBA00023136"/>
    </source>
</evidence>
<keyword evidence="6 7" id="KW-0472">Membrane</keyword>
<feature type="transmembrane region" description="Helical" evidence="7">
    <location>
        <begin position="193"/>
        <end position="218"/>
    </location>
</feature>
<dbReference type="eggNOG" id="COG1173">
    <property type="taxonomic scope" value="Bacteria"/>
</dbReference>
<feature type="domain" description="ABC transmembrane type-1" evidence="8">
    <location>
        <begin position="76"/>
        <end position="261"/>
    </location>
</feature>